<dbReference type="Pfam" id="PF00733">
    <property type="entry name" value="Asn_synthase"/>
    <property type="match status" value="1"/>
</dbReference>
<comment type="caution">
    <text evidence="2">The sequence shown here is derived from an EMBL/GenBank/DDBJ whole genome shotgun (WGS) entry which is preliminary data.</text>
</comment>
<evidence type="ECO:0000259" key="1">
    <source>
        <dbReference type="Pfam" id="PF00733"/>
    </source>
</evidence>
<dbReference type="GO" id="GO:0006529">
    <property type="term" value="P:asparagine biosynthetic process"/>
    <property type="evidence" value="ECO:0007669"/>
    <property type="project" value="InterPro"/>
</dbReference>
<dbReference type="GO" id="GO:0004066">
    <property type="term" value="F:asparagine synthase (glutamine-hydrolyzing) activity"/>
    <property type="evidence" value="ECO:0007669"/>
    <property type="project" value="InterPro"/>
</dbReference>
<dbReference type="InterPro" id="IPR029055">
    <property type="entry name" value="Ntn_hydrolases_N"/>
</dbReference>
<dbReference type="EMBL" id="JAAXPG010000001">
    <property type="protein sequence ID" value="NKY96147.1"/>
    <property type="molecule type" value="Genomic_DNA"/>
</dbReference>
<name>A0A7X6M7L5_9ACTN</name>
<accession>A0A7X6M7L5</accession>
<reference evidence="2 3" key="1">
    <citation type="submission" date="2020-04" db="EMBL/GenBank/DDBJ databases">
        <title>MicrobeNet Type strains.</title>
        <authorList>
            <person name="Nicholson A.C."/>
        </authorList>
    </citation>
    <scope>NUCLEOTIDE SEQUENCE [LARGE SCALE GENOMIC DNA]</scope>
    <source>
        <strain evidence="2 3">ATCC 23612</strain>
    </source>
</reference>
<dbReference type="AlphaFoldDB" id="A0A7X6M7L5"/>
<organism evidence="2 3">
    <name type="scientific">Nocardiopsis alborubida</name>
    <dbReference type="NCBI Taxonomy" id="146802"/>
    <lineage>
        <taxon>Bacteria</taxon>
        <taxon>Bacillati</taxon>
        <taxon>Actinomycetota</taxon>
        <taxon>Actinomycetes</taxon>
        <taxon>Streptosporangiales</taxon>
        <taxon>Nocardiopsidaceae</taxon>
        <taxon>Nocardiopsis</taxon>
    </lineage>
</organism>
<proteinExistence type="predicted"/>
<dbReference type="Gene3D" id="3.40.50.620">
    <property type="entry name" value="HUPs"/>
    <property type="match status" value="1"/>
</dbReference>
<feature type="domain" description="Asparagine synthetase" evidence="1">
    <location>
        <begin position="192"/>
        <end position="545"/>
    </location>
</feature>
<dbReference type="SUPFAM" id="SSF56235">
    <property type="entry name" value="N-terminal nucleophile aminohydrolases (Ntn hydrolases)"/>
    <property type="match status" value="1"/>
</dbReference>
<dbReference type="RefSeq" id="WP_061082809.1">
    <property type="nucleotide sequence ID" value="NZ_JAAXPG010000001.1"/>
</dbReference>
<sequence length="563" mass="61503">MWFGGSTGPIPLRPAPAVPVSPDVPGVWTSTEWPKRELVITSHGERHVLVFGTCDVDSAELHRATALAVPDDVAWRWRGSYVVVEVLTGSVTLWTNLTSALPLYIRRTEDGVLWASSSRILAGLYGSVQVDFAKVAERLIGPDTAEYGMGSYFTGVERVSAGHRLVLSRGTEPAARRVWEPQDVGSGHGERLRAALEGAVAVRVNHATTPSTDFSGGFDSTALGLLAAERLAPHGREIVGVTVHPDGVLHGGDLDYSREAAQHPAVHHRLLPLGLEHSPYGGLDCVPPTDEPAPSTVSYAYFSAQLRWLSEEIGSDMHMTGDGGDALLLTPPYQLVELLYRRRVRHAFREAVRWAHVRRMSALDALRAARSRAGPDPVPTWVRAALPVPQNVEDPSPRGRTRRMLERTMVHAGRTARADVQLAQAVGVPLHNPYFDSQVVDAYLSIPVEDLPGPARYKPVMADAMRDLFPAKLLTRTTKGDASSDHHEGLRRSLPFLMDFVDGHLAQEGMINVPSLHNSLTRAALGLGEELAQIESTVATETWLRAVLRAPVPEWFPDEAVMR</sequence>
<protein>
    <submittedName>
        <fullName evidence="2">Asparagine synthase</fullName>
    </submittedName>
</protein>
<dbReference type="InterPro" id="IPR014729">
    <property type="entry name" value="Rossmann-like_a/b/a_fold"/>
</dbReference>
<gene>
    <name evidence="2" type="ORF">HGB44_00405</name>
</gene>
<dbReference type="InterPro" id="IPR001962">
    <property type="entry name" value="Asn_synthase"/>
</dbReference>
<evidence type="ECO:0000313" key="3">
    <source>
        <dbReference type="Proteomes" id="UP000553209"/>
    </source>
</evidence>
<dbReference type="NCBIfam" id="NF033561">
    <property type="entry name" value="macrolact_Ik_Al"/>
    <property type="match status" value="1"/>
</dbReference>
<dbReference type="SUPFAM" id="SSF52402">
    <property type="entry name" value="Adenine nucleotide alpha hydrolases-like"/>
    <property type="match status" value="1"/>
</dbReference>
<evidence type="ECO:0000313" key="2">
    <source>
        <dbReference type="EMBL" id="NKY96147.1"/>
    </source>
</evidence>
<keyword evidence="3" id="KW-1185">Reference proteome</keyword>
<dbReference type="Proteomes" id="UP000553209">
    <property type="component" value="Unassembled WGS sequence"/>
</dbReference>